<name>A0ABW3XVZ1_9ACTN</name>
<organism evidence="1 2">
    <name type="scientific">Streptomyces kaempferi</name>
    <dbReference type="NCBI Taxonomy" id="333725"/>
    <lineage>
        <taxon>Bacteria</taxon>
        <taxon>Bacillati</taxon>
        <taxon>Actinomycetota</taxon>
        <taxon>Actinomycetes</taxon>
        <taxon>Kitasatosporales</taxon>
        <taxon>Streptomycetaceae</taxon>
        <taxon>Streptomyces</taxon>
    </lineage>
</organism>
<protein>
    <submittedName>
        <fullName evidence="1">Uncharacterized protein</fullName>
    </submittedName>
</protein>
<dbReference type="RefSeq" id="WP_381240556.1">
    <property type="nucleotide sequence ID" value="NZ_JBHSKH010000081.1"/>
</dbReference>
<gene>
    <name evidence="1" type="ORF">ACFQ5X_42300</name>
</gene>
<proteinExistence type="predicted"/>
<keyword evidence="2" id="KW-1185">Reference proteome</keyword>
<dbReference type="Proteomes" id="UP001597058">
    <property type="component" value="Unassembled WGS sequence"/>
</dbReference>
<evidence type="ECO:0000313" key="1">
    <source>
        <dbReference type="EMBL" id="MFD1312403.1"/>
    </source>
</evidence>
<sequence length="61" mass="6492">MSGVTFDREAIARRIGPAAIEEADRSVAAAPPFSEETRAKYRALFASVRFAEPQAPAAKAA</sequence>
<comment type="caution">
    <text evidence="1">The sequence shown here is derived from an EMBL/GenBank/DDBJ whole genome shotgun (WGS) entry which is preliminary data.</text>
</comment>
<accession>A0ABW3XVZ1</accession>
<dbReference type="EMBL" id="JBHTMM010000117">
    <property type="protein sequence ID" value="MFD1312403.1"/>
    <property type="molecule type" value="Genomic_DNA"/>
</dbReference>
<reference evidence="2" key="1">
    <citation type="journal article" date="2019" name="Int. J. Syst. Evol. Microbiol.">
        <title>The Global Catalogue of Microorganisms (GCM) 10K type strain sequencing project: providing services to taxonomists for standard genome sequencing and annotation.</title>
        <authorList>
            <consortium name="The Broad Institute Genomics Platform"/>
            <consortium name="The Broad Institute Genome Sequencing Center for Infectious Disease"/>
            <person name="Wu L."/>
            <person name="Ma J."/>
        </authorList>
    </citation>
    <scope>NUCLEOTIDE SEQUENCE [LARGE SCALE GENOMIC DNA]</scope>
    <source>
        <strain evidence="2">CGMCC 4.7020</strain>
    </source>
</reference>
<evidence type="ECO:0000313" key="2">
    <source>
        <dbReference type="Proteomes" id="UP001597058"/>
    </source>
</evidence>